<keyword evidence="4 9" id="KW-0489">Methyltransferase</keyword>
<dbReference type="CDD" id="cd11645">
    <property type="entry name" value="Precorrin_2_C20_MT"/>
    <property type="match status" value="1"/>
</dbReference>
<dbReference type="PIRSF" id="PIRSF036427">
    <property type="entry name" value="Precrrn-2_mtase"/>
    <property type="match status" value="1"/>
</dbReference>
<dbReference type="Gene3D" id="3.40.1010.10">
    <property type="entry name" value="Cobalt-precorrin-4 Transmethylase, Domain 1"/>
    <property type="match status" value="1"/>
</dbReference>
<dbReference type="InterPro" id="IPR014776">
    <property type="entry name" value="4pyrrole_Mease_sub2"/>
</dbReference>
<evidence type="ECO:0000256" key="6">
    <source>
        <dbReference type="ARBA" id="ARBA00022691"/>
    </source>
</evidence>
<evidence type="ECO:0000259" key="8">
    <source>
        <dbReference type="Pfam" id="PF00590"/>
    </source>
</evidence>
<comment type="similarity">
    <text evidence="2 7">Belongs to the precorrin methyltransferase family.</text>
</comment>
<dbReference type="InterPro" id="IPR012382">
    <property type="entry name" value="CobI/CbiL"/>
</dbReference>
<evidence type="ECO:0000256" key="2">
    <source>
        <dbReference type="ARBA" id="ARBA00005879"/>
    </source>
</evidence>
<dbReference type="KEGG" id="vgu:HYG85_03975"/>
<dbReference type="InterPro" id="IPR014777">
    <property type="entry name" value="4pyrrole_Mease_sub1"/>
</dbReference>
<dbReference type="InterPro" id="IPR000878">
    <property type="entry name" value="4pyrrol_Mease"/>
</dbReference>
<evidence type="ECO:0000256" key="3">
    <source>
        <dbReference type="ARBA" id="ARBA00022573"/>
    </source>
</evidence>
<reference evidence="9 10" key="1">
    <citation type="submission" date="2020-07" db="EMBL/GenBank/DDBJ databases">
        <title>Vallitalea guaymasensis genome.</title>
        <authorList>
            <person name="Postec A."/>
        </authorList>
    </citation>
    <scope>NUCLEOTIDE SEQUENCE [LARGE SCALE GENOMIC DNA]</scope>
    <source>
        <strain evidence="9 10">Ra1766G1</strain>
    </source>
</reference>
<dbReference type="UniPathway" id="UPA00148"/>
<evidence type="ECO:0000313" key="10">
    <source>
        <dbReference type="Proteomes" id="UP000677305"/>
    </source>
</evidence>
<evidence type="ECO:0000256" key="1">
    <source>
        <dbReference type="ARBA" id="ARBA00004953"/>
    </source>
</evidence>
<proteinExistence type="inferred from homology"/>
<sequence>MQLTVIGVGPGDSELLTIKAVRMIKEADVILVPVKKEGSTNSTALSIAKPYIEDMDKVQYLYFPMIDCDENKNYVDTIFKGNGEKINRQLQEGKKMVYLTLGDPMIYSTFTYISQYLDGVQYIPGIPSFLNGAALSKSPLCIGKESMAVVNMTDDEDTIKQVFNLHDSIVVMKVCTNQKLLKNLIEQGKRNAIFMSNIGLDNEHFTTDINYLDEKVPYFTIGIIR</sequence>
<dbReference type="Pfam" id="PF00590">
    <property type="entry name" value="TP_methylase"/>
    <property type="match status" value="1"/>
</dbReference>
<dbReference type="PANTHER" id="PTHR43467:SF2">
    <property type="entry name" value="COBALT-PRECORRIN-2 C(20)-METHYLTRANSFERASE"/>
    <property type="match status" value="1"/>
</dbReference>
<dbReference type="GO" id="GO:0032259">
    <property type="term" value="P:methylation"/>
    <property type="evidence" value="ECO:0007669"/>
    <property type="project" value="UniProtKB-KW"/>
</dbReference>
<dbReference type="EMBL" id="CP058561">
    <property type="protein sequence ID" value="QUH28115.1"/>
    <property type="molecule type" value="Genomic_DNA"/>
</dbReference>
<dbReference type="PANTHER" id="PTHR43467">
    <property type="entry name" value="COBALT-PRECORRIN-2 C(20)-METHYLTRANSFERASE"/>
    <property type="match status" value="1"/>
</dbReference>
<dbReference type="InterPro" id="IPR035996">
    <property type="entry name" value="4pyrrol_Methylase_sf"/>
</dbReference>
<evidence type="ECO:0000313" key="9">
    <source>
        <dbReference type="EMBL" id="QUH28115.1"/>
    </source>
</evidence>
<dbReference type="AlphaFoldDB" id="A0A8J8M8G4"/>
<keyword evidence="10" id="KW-1185">Reference proteome</keyword>
<organism evidence="9 10">
    <name type="scientific">Vallitalea guaymasensis</name>
    <dbReference type="NCBI Taxonomy" id="1185412"/>
    <lineage>
        <taxon>Bacteria</taxon>
        <taxon>Bacillati</taxon>
        <taxon>Bacillota</taxon>
        <taxon>Clostridia</taxon>
        <taxon>Lachnospirales</taxon>
        <taxon>Vallitaleaceae</taxon>
        <taxon>Vallitalea</taxon>
    </lineage>
</organism>
<protein>
    <submittedName>
        <fullName evidence="9">Precorrin-2 C(20)-methyltransferase</fullName>
        <ecNumber evidence="9">2.1.1.130</ecNumber>
    </submittedName>
</protein>
<evidence type="ECO:0000256" key="5">
    <source>
        <dbReference type="ARBA" id="ARBA00022679"/>
    </source>
</evidence>
<accession>A0A8J8M8G4</accession>
<dbReference type="GO" id="GO:0030788">
    <property type="term" value="F:precorrin-2 C20-methyltransferase activity"/>
    <property type="evidence" value="ECO:0007669"/>
    <property type="project" value="UniProtKB-EC"/>
</dbReference>
<dbReference type="NCBIfam" id="TIGR01467">
    <property type="entry name" value="cobI_cbiL"/>
    <property type="match status" value="1"/>
</dbReference>
<dbReference type="Gene3D" id="3.30.950.10">
    <property type="entry name" value="Methyltransferase, Cobalt-precorrin-4 Transmethylase, Domain 2"/>
    <property type="match status" value="1"/>
</dbReference>
<name>A0A8J8M8G4_9FIRM</name>
<dbReference type="Proteomes" id="UP000677305">
    <property type="component" value="Chromosome"/>
</dbReference>
<dbReference type="GO" id="GO:0009236">
    <property type="term" value="P:cobalamin biosynthetic process"/>
    <property type="evidence" value="ECO:0007669"/>
    <property type="project" value="UniProtKB-UniRule"/>
</dbReference>
<keyword evidence="5 9" id="KW-0808">Transferase</keyword>
<comment type="pathway">
    <text evidence="1">Cofactor biosynthesis; adenosylcobalamin biosynthesis.</text>
</comment>
<dbReference type="EC" id="2.1.1.130" evidence="9"/>
<keyword evidence="3" id="KW-0169">Cobalamin biosynthesis</keyword>
<dbReference type="InterPro" id="IPR006364">
    <property type="entry name" value="CobI/CbiL/CobIJ_dom"/>
</dbReference>
<gene>
    <name evidence="9" type="primary">cobI</name>
    <name evidence="9" type="ORF">HYG85_03975</name>
</gene>
<evidence type="ECO:0000256" key="7">
    <source>
        <dbReference type="PIRNR" id="PIRNR036427"/>
    </source>
</evidence>
<keyword evidence="6" id="KW-0949">S-adenosyl-L-methionine</keyword>
<evidence type="ECO:0000256" key="4">
    <source>
        <dbReference type="ARBA" id="ARBA00022603"/>
    </source>
</evidence>
<dbReference type="RefSeq" id="WP_212692382.1">
    <property type="nucleotide sequence ID" value="NZ_CAJXUH010000019.1"/>
</dbReference>
<dbReference type="SUPFAM" id="SSF53790">
    <property type="entry name" value="Tetrapyrrole methylase"/>
    <property type="match status" value="1"/>
</dbReference>
<feature type="domain" description="Tetrapyrrole methylase" evidence="8">
    <location>
        <begin position="3"/>
        <end position="206"/>
    </location>
</feature>